<feature type="compositionally biased region" description="Basic and acidic residues" evidence="7">
    <location>
        <begin position="240"/>
        <end position="249"/>
    </location>
</feature>
<feature type="zinc finger region" description="C3H1-type" evidence="6">
    <location>
        <begin position="573"/>
        <end position="600"/>
    </location>
</feature>
<comment type="caution">
    <text evidence="11">The sequence shown here is derived from an EMBL/GenBank/DDBJ whole genome shotgun (WGS) entry which is preliminary data.</text>
</comment>
<dbReference type="SMART" id="SM00360">
    <property type="entry name" value="RRM"/>
    <property type="match status" value="2"/>
</dbReference>
<dbReference type="InterPro" id="IPR000504">
    <property type="entry name" value="RRM_dom"/>
</dbReference>
<dbReference type="InterPro" id="IPR012677">
    <property type="entry name" value="Nucleotide-bd_a/b_plait_sf"/>
</dbReference>
<dbReference type="InterPro" id="IPR013083">
    <property type="entry name" value="Znf_RING/FYVE/PHD"/>
</dbReference>
<feature type="compositionally biased region" description="Polar residues" evidence="7">
    <location>
        <begin position="646"/>
        <end position="658"/>
    </location>
</feature>
<feature type="compositionally biased region" description="Acidic residues" evidence="7">
    <location>
        <begin position="229"/>
        <end position="239"/>
    </location>
</feature>
<dbReference type="GO" id="GO:0003677">
    <property type="term" value="F:DNA binding"/>
    <property type="evidence" value="ECO:0007669"/>
    <property type="project" value="UniProtKB-KW"/>
</dbReference>
<dbReference type="PROSITE" id="PS50103">
    <property type="entry name" value="ZF_C3H1"/>
    <property type="match status" value="7"/>
</dbReference>
<feature type="compositionally biased region" description="Basic and acidic residues" evidence="7">
    <location>
        <begin position="595"/>
        <end position="609"/>
    </location>
</feature>
<evidence type="ECO:0000259" key="8">
    <source>
        <dbReference type="PROSITE" id="PS50089"/>
    </source>
</evidence>
<protein>
    <recommendedName>
        <fullName evidence="13">RING-type E3 ubiquitin transferase</fullName>
    </recommendedName>
</protein>
<evidence type="ECO:0000256" key="2">
    <source>
        <dbReference type="ARBA" id="ARBA00022771"/>
    </source>
</evidence>
<evidence type="ECO:0000259" key="9">
    <source>
        <dbReference type="PROSITE" id="PS50102"/>
    </source>
</evidence>
<feature type="compositionally biased region" description="Polar residues" evidence="7">
    <location>
        <begin position="1"/>
        <end position="11"/>
    </location>
</feature>
<dbReference type="InterPro" id="IPR000571">
    <property type="entry name" value="Znf_CCCH"/>
</dbReference>
<feature type="zinc finger region" description="C3H1-type" evidence="6">
    <location>
        <begin position="101"/>
        <end position="128"/>
    </location>
</feature>
<evidence type="ECO:0000256" key="7">
    <source>
        <dbReference type="SAM" id="MobiDB-lite"/>
    </source>
</evidence>
<feature type="zinc finger region" description="C3H1-type" evidence="6">
    <location>
        <begin position="52"/>
        <end position="79"/>
    </location>
</feature>
<dbReference type="InterPro" id="IPR018957">
    <property type="entry name" value="Znf_C3HC4_RING-type"/>
</dbReference>
<feature type="domain" description="C3H1-type" evidence="10">
    <location>
        <begin position="330"/>
        <end position="357"/>
    </location>
</feature>
<dbReference type="SMART" id="SM00356">
    <property type="entry name" value="ZnF_C3H1"/>
    <property type="match status" value="7"/>
</dbReference>
<feature type="compositionally biased region" description="Low complexity" evidence="7">
    <location>
        <begin position="137"/>
        <end position="150"/>
    </location>
</feature>
<feature type="region of interest" description="Disordered" evidence="7">
    <location>
        <begin position="690"/>
        <end position="755"/>
    </location>
</feature>
<dbReference type="Pfam" id="PF00642">
    <property type="entry name" value="zf-CCCH"/>
    <property type="match status" value="1"/>
</dbReference>
<keyword evidence="3 6" id="KW-0862">Zinc</keyword>
<name>A0A9W8TES3_9AGAR</name>
<gene>
    <name evidence="11" type="ORF">NLJ89_g1697</name>
</gene>
<feature type="domain" description="C3H1-type" evidence="10">
    <location>
        <begin position="101"/>
        <end position="128"/>
    </location>
</feature>
<feature type="compositionally biased region" description="Polar residues" evidence="7">
    <location>
        <begin position="274"/>
        <end position="308"/>
    </location>
</feature>
<feature type="region of interest" description="Disordered" evidence="7">
    <location>
        <begin position="453"/>
        <end position="475"/>
    </location>
</feature>
<dbReference type="InterPro" id="IPR050974">
    <property type="entry name" value="Plant_ZF_CCCH"/>
</dbReference>
<dbReference type="GO" id="GO:0008270">
    <property type="term" value="F:zinc ion binding"/>
    <property type="evidence" value="ECO:0007669"/>
    <property type="project" value="UniProtKB-KW"/>
</dbReference>
<dbReference type="InterPro" id="IPR001841">
    <property type="entry name" value="Znf_RING"/>
</dbReference>
<dbReference type="PROSITE" id="PS00518">
    <property type="entry name" value="ZF_RING_1"/>
    <property type="match status" value="1"/>
</dbReference>
<feature type="zinc finger region" description="C3H1-type" evidence="6">
    <location>
        <begin position="428"/>
        <end position="450"/>
    </location>
</feature>
<sequence>MGAGISGSQRGLSDAESQHEKQQNGGCGDQDSDPGRSPRLGEDPSFDQQQENSAKASCIFYTQGACAAGDTCEFKHEDPQAPASSQRQVNALPEDEHVVTATKKSVCKHYLKGNCTSGLQCKYKHTVLEYKESMEPSVSNSNLESSSFSNPICQSTSGGPDADEEGNGQSYEDDNGEQEEEAEQPHHSERDITEGLEYAASDPPDEEFDEDEQEDFVDKAEARHKPNEYSDESQSDEEDHYSPRMDSLRSPRQGWSLHDSATESQGILGVPQRLNGSNDCHPNGQSSVPSPPIANTSPMMQPTIQPSLPQYPHISEVKLHWSQFADPLANPNTPFCKLHAQGRCLLDEACRFRHSLTVAEYSSLFHDLQPNLWTLQRVASSSQVPQIPPIAPPSVPVQQAVDIPNPQPSLPTQPTVQASPSTSTFGHECKFYPIGKCRNGDLCPYKHTQHPPTELQDTAANGSDDWNFDGHRPTSNLPCKFFARRGVCDRGDTCRYRHGDGGYPSSGPSGPQSSPSSGEDEANGWTSNWESRNDNKEHGQDDNGGQNGWTAQQDESGWGDTPTWGQTNSTSRPRPTKPCFDFTKGRCRRGNACRFSHDMEPRNGDKKDSWASGGDSWPDEASGSDPWGQQGTGGAQQQDANDDNGWSQSWEPEPSSQAIPMKSNAPCKYYGQGYCRAGDNCVMKHIKDSNAPAGDDEKASESLLTPAAATQNDESNDAYANEQLDGDEAEPTYQEEEPEPEEEPRPESESESDPELELDPIVFEHQEFDKFILNSLVRFGPDSTPTSVTTAAESCKLVLANLPPEVGPSDIKALLKPYGEVRNCRSLDETADSATIEVELDTPDQAMETFRKLHGSDYESREIEASMKTRITLTMRSPNDGTSLKVSWPKATASAWSHYPTISKAKSEATRLDGAILGGQQIKVTFVTPNKRQRDSFAIDLRNLPATVTKTEVEDLCVGSTLVTLNQPSYSDDPVARIQEALSHFGEVDFDVVPSPENQVTCNTLTAFATFKSQTMAVEAREALDSKNQEYLGKQPLSVLSVHYCRYKISRTLFATLQKEVDHLADKGGKECVVQYNDYRDGNQIRVHSAPDNQATFADINGELASLVRGQVLETDEGSVWNTYFETSSSAKVLKQLPTDALIHCDQRAKCVRIFGSKADQVKAKTLMFKLLSKVHAQQHELDVPRPQLSLLLNGLFNTLQTEMGPQKIDLDVISSKVIVRGTQEDILKVKAAVDSLDDTSVEQFKRGHCQICHQPPMDPVLLSCRHAYCKACLKKAIEYAGHAPLQCISQKHDADGEVVQCAAYVPYAVIRDIFIPAEEKVFLQSSFYAYENLG</sequence>
<dbReference type="Pfam" id="PF00076">
    <property type="entry name" value="RRM_1"/>
    <property type="match status" value="1"/>
</dbReference>
<dbReference type="Pfam" id="PF14608">
    <property type="entry name" value="zf-CCCH_2"/>
    <property type="match status" value="4"/>
</dbReference>
<dbReference type="InterPro" id="IPR036855">
    <property type="entry name" value="Znf_CCCH_sf"/>
</dbReference>
<feature type="compositionally biased region" description="Acidic residues" evidence="7">
    <location>
        <begin position="724"/>
        <end position="742"/>
    </location>
</feature>
<evidence type="ECO:0000256" key="6">
    <source>
        <dbReference type="PROSITE-ProRule" id="PRU00723"/>
    </source>
</evidence>
<feature type="zinc finger region" description="C3H1-type" evidence="6">
    <location>
        <begin position="661"/>
        <end position="688"/>
    </location>
</feature>
<dbReference type="SUPFAM" id="SSF54928">
    <property type="entry name" value="RNA-binding domain, RBD"/>
    <property type="match status" value="1"/>
</dbReference>
<feature type="zinc finger region" description="C3H1-type" evidence="6">
    <location>
        <begin position="473"/>
        <end position="501"/>
    </location>
</feature>
<evidence type="ECO:0000313" key="11">
    <source>
        <dbReference type="EMBL" id="KAJ3515524.1"/>
    </source>
</evidence>
<feature type="domain" description="C3H1-type" evidence="10">
    <location>
        <begin position="661"/>
        <end position="688"/>
    </location>
</feature>
<evidence type="ECO:0000259" key="10">
    <source>
        <dbReference type="PROSITE" id="PS50103"/>
    </source>
</evidence>
<dbReference type="SUPFAM" id="SSF57850">
    <property type="entry name" value="RING/U-box"/>
    <property type="match status" value="1"/>
</dbReference>
<evidence type="ECO:0000256" key="3">
    <source>
        <dbReference type="ARBA" id="ARBA00022833"/>
    </source>
</evidence>
<feature type="compositionally biased region" description="Acidic residues" evidence="7">
    <location>
        <begin position="203"/>
        <end position="215"/>
    </location>
</feature>
<dbReference type="PANTHER" id="PTHR12506">
    <property type="entry name" value="PROTEIN PHOSPHATASE RELATED"/>
    <property type="match status" value="1"/>
</dbReference>
<feature type="compositionally biased region" description="Acidic residues" evidence="7">
    <location>
        <begin position="161"/>
        <end position="182"/>
    </location>
</feature>
<feature type="domain" description="C3H1-type" evidence="10">
    <location>
        <begin position="573"/>
        <end position="600"/>
    </location>
</feature>
<dbReference type="CDD" id="cd00590">
    <property type="entry name" value="RRM_SF"/>
    <property type="match status" value="1"/>
</dbReference>
<keyword evidence="4" id="KW-0238">DNA-binding</keyword>
<keyword evidence="5" id="KW-0694">RNA-binding</keyword>
<feature type="region of interest" description="Disordered" evidence="7">
    <location>
        <begin position="75"/>
        <end position="95"/>
    </location>
</feature>
<feature type="domain" description="C3H1-type" evidence="10">
    <location>
        <begin position="428"/>
        <end position="450"/>
    </location>
</feature>
<dbReference type="Pfam" id="PF00097">
    <property type="entry name" value="zf-C3HC4"/>
    <property type="match status" value="1"/>
</dbReference>
<feature type="compositionally biased region" description="Basic and acidic residues" evidence="7">
    <location>
        <begin position="216"/>
        <end position="228"/>
    </location>
</feature>
<evidence type="ECO:0000256" key="1">
    <source>
        <dbReference type="ARBA" id="ARBA00022723"/>
    </source>
</evidence>
<feature type="domain" description="RRM" evidence="9">
    <location>
        <begin position="795"/>
        <end position="870"/>
    </location>
</feature>
<keyword evidence="12" id="KW-1185">Reference proteome</keyword>
<feature type="compositionally biased region" description="Basic and acidic residues" evidence="7">
    <location>
        <begin position="33"/>
        <end position="42"/>
    </location>
</feature>
<accession>A0A9W8TES3</accession>
<evidence type="ECO:0008006" key="13">
    <source>
        <dbReference type="Google" id="ProtNLM"/>
    </source>
</evidence>
<feature type="compositionally biased region" description="Basic and acidic residues" evidence="7">
    <location>
        <begin position="183"/>
        <end position="193"/>
    </location>
</feature>
<feature type="compositionally biased region" description="Low complexity" evidence="7">
    <location>
        <begin position="635"/>
        <end position="645"/>
    </location>
</feature>
<feature type="domain" description="C3H1-type" evidence="10">
    <location>
        <begin position="52"/>
        <end position="79"/>
    </location>
</feature>
<dbReference type="SUPFAM" id="SSF90229">
    <property type="entry name" value="CCCH zinc finger"/>
    <property type="match status" value="4"/>
</dbReference>
<dbReference type="Gene3D" id="4.10.1000.10">
    <property type="entry name" value="Zinc finger, CCCH-type"/>
    <property type="match status" value="2"/>
</dbReference>
<feature type="domain" description="C3H1-type" evidence="10">
    <location>
        <begin position="473"/>
        <end position="501"/>
    </location>
</feature>
<proteinExistence type="predicted"/>
<feature type="region of interest" description="Disordered" evidence="7">
    <location>
        <begin position="1"/>
        <end position="52"/>
    </location>
</feature>
<feature type="domain" description="RING-type" evidence="8">
    <location>
        <begin position="1250"/>
        <end position="1288"/>
    </location>
</feature>
<dbReference type="OrthoDB" id="2129491at2759"/>
<feature type="region of interest" description="Disordered" evidence="7">
    <location>
        <begin position="135"/>
        <end position="308"/>
    </location>
</feature>
<dbReference type="Gene3D" id="3.30.70.330">
    <property type="match status" value="1"/>
</dbReference>
<keyword evidence="2 6" id="KW-0863">Zinc-finger</keyword>
<evidence type="ECO:0000313" key="12">
    <source>
        <dbReference type="Proteomes" id="UP001148786"/>
    </source>
</evidence>
<evidence type="ECO:0000256" key="5">
    <source>
        <dbReference type="PROSITE-ProRule" id="PRU00176"/>
    </source>
</evidence>
<keyword evidence="1 6" id="KW-0479">Metal-binding</keyword>
<feature type="region of interest" description="Disordered" evidence="7">
    <location>
        <begin position="499"/>
        <end position="581"/>
    </location>
</feature>
<feature type="compositionally biased region" description="Polar residues" evidence="7">
    <location>
        <begin position="563"/>
        <end position="573"/>
    </location>
</feature>
<feature type="compositionally biased region" description="Low complexity" evidence="7">
    <location>
        <begin position="503"/>
        <end position="517"/>
    </location>
</feature>
<organism evidence="11 12">
    <name type="scientific">Agrocybe chaxingu</name>
    <dbReference type="NCBI Taxonomy" id="84603"/>
    <lineage>
        <taxon>Eukaryota</taxon>
        <taxon>Fungi</taxon>
        <taxon>Dikarya</taxon>
        <taxon>Basidiomycota</taxon>
        <taxon>Agaricomycotina</taxon>
        <taxon>Agaricomycetes</taxon>
        <taxon>Agaricomycetidae</taxon>
        <taxon>Agaricales</taxon>
        <taxon>Agaricineae</taxon>
        <taxon>Strophariaceae</taxon>
        <taxon>Agrocybe</taxon>
    </lineage>
</organism>
<evidence type="ECO:0000256" key="4">
    <source>
        <dbReference type="ARBA" id="ARBA00023125"/>
    </source>
</evidence>
<dbReference type="Gene3D" id="3.30.40.10">
    <property type="entry name" value="Zinc/RING finger domain, C3HC4 (zinc finger)"/>
    <property type="match status" value="1"/>
</dbReference>
<feature type="zinc finger region" description="C3H1-type" evidence="6">
    <location>
        <begin position="330"/>
        <end position="357"/>
    </location>
</feature>
<feature type="compositionally biased region" description="Basic and acidic residues" evidence="7">
    <location>
        <begin position="531"/>
        <end position="541"/>
    </location>
</feature>
<dbReference type="PANTHER" id="PTHR12506:SF20">
    <property type="entry name" value="ZINC FINGER CCCH DOMAIN-CONTAINING PROTEIN 67"/>
    <property type="match status" value="1"/>
</dbReference>
<feature type="region of interest" description="Disordered" evidence="7">
    <location>
        <begin position="594"/>
        <end position="663"/>
    </location>
</feature>
<dbReference type="InterPro" id="IPR017907">
    <property type="entry name" value="Znf_RING_CS"/>
</dbReference>
<dbReference type="Gene3D" id="3.30.1370.210">
    <property type="match status" value="1"/>
</dbReference>
<dbReference type="Proteomes" id="UP001148786">
    <property type="component" value="Unassembled WGS sequence"/>
</dbReference>
<dbReference type="PROSITE" id="PS50102">
    <property type="entry name" value="RRM"/>
    <property type="match status" value="1"/>
</dbReference>
<dbReference type="InterPro" id="IPR035979">
    <property type="entry name" value="RBD_domain_sf"/>
</dbReference>
<dbReference type="EMBL" id="JANKHO010000092">
    <property type="protein sequence ID" value="KAJ3515524.1"/>
    <property type="molecule type" value="Genomic_DNA"/>
</dbReference>
<dbReference type="GO" id="GO:0003729">
    <property type="term" value="F:mRNA binding"/>
    <property type="evidence" value="ECO:0007669"/>
    <property type="project" value="UniProtKB-ARBA"/>
</dbReference>
<dbReference type="PROSITE" id="PS50089">
    <property type="entry name" value="ZF_RING_2"/>
    <property type="match status" value="1"/>
</dbReference>
<reference evidence="11" key="1">
    <citation type="submission" date="2022-07" db="EMBL/GenBank/DDBJ databases">
        <title>Genome Sequence of Agrocybe chaxingu.</title>
        <authorList>
            <person name="Buettner E."/>
        </authorList>
    </citation>
    <scope>NUCLEOTIDE SEQUENCE</scope>
    <source>
        <strain evidence="11">MP-N11</strain>
    </source>
</reference>